<feature type="compositionally biased region" description="Polar residues" evidence="1">
    <location>
        <begin position="469"/>
        <end position="483"/>
    </location>
</feature>
<dbReference type="HOGENOM" id="CLU_267269_0_0_1"/>
<sequence length="1235" mass="134930">MPSATAAKSWREMATRPDTLPDHFDERIDPSAIFLLPHNPDTGEPGEVFVTAGRSDNGAAEDSRAKGARAGGYYESGTGKAWKVRDPSTKGYRRPGPPVKRKSVDVPVRLLVPEELPAKRVRRTRFSLPLLPFEDEIIAEDERFLRRGKAARRKSLAPSSIRPKDDPFIIGNSDDNGADPDAVEPKLKRSRKRKSDAADFLPELSSADPASGTSRTRRKSDRVEKEPLRKDRRTKRPLTPWKVVKPSSESVQPPFRFATCRPRIWTSSHTELLEVFPALSTATNDVWWDETSLPTRPVVVLRGRAWHGDGVRDYQAPVPPDEPQPYTTVERTASPFRQPLVIRIPPAHARHESPSPPSAPDEPLSLRHRRLLQQPEGLTPMTESSSPTLTPVPLMQEGQDPGGARDEALARHLGYSPDRDASLTDTTPSAFLPLPAAGAQAHACVPVLAGMSLHRRLEAVSLGPLDLSRMNQSPSDPSLQTEEGQIPPPDRIFTNELLSLPGEQSRSIFPSLTTGSPDPLLVLPPLSDSLRPTLNRASSSSSSARDDFVGAFGFLDETPCARSSPAMALLTSRSPDALLEIPPPPDSLRPPFTRTESGSSLARDDFVRAFSFLDDTTDTTIADPHPSAGDGKPSLPTPPATPAFRLEADSCDTLLFPYTINPEQMLASTIPIPSPPITPSNRAAEAPNLSQPAESSNTEEELECPDEIRALMRAKSEGVTVVLIAEREWLGLPADAAGKEWGCSMLGYFAVSEYSRGVLSPPPEEQRLNAKCIRWTFRFEWAPDGDTILLAGDDAYDAFFNAPPSSPWWNTALPVAPRLPPEELEEGEIEMPDDAQGGIMDTYECSVLQDVVSRSALGYGAADDPPMAGWYCRACGKLNLTRWLRHQECDNCPVPDVPQSGFAVCVDSIRTHIRAGDTTIYDRSLKWRKRAHAGGATLQTIEFPLLPDGLVNAKGKGKETFGVLKYLNLNNRRELQREASEAFLGVQADARMAKWVDGAHGRRLGYHNAWRYLAGRGHVPHDGEVVTNWNDVPESIHTLKCIMLDRCRASGEPTARIDQLSVLVWMGSGRRSGIKFPKRDRPTVILCLGNDLTIDVFPQGRGRNAIAAAVQEERSAGPELATEVQADTAGDTVNLSQMEIVPEREREMRLIEGSEDALMPPPPAPAVVPATASRPAPGKKTAQKKDPSVLVTLAHGDALVLAGCDFEDISEAANELWQPQWTNASPQVPGPGVGD</sequence>
<dbReference type="RefSeq" id="XP_007864861.1">
    <property type="nucleotide sequence ID" value="XM_007866670.1"/>
</dbReference>
<feature type="region of interest" description="Disordered" evidence="1">
    <location>
        <begin position="576"/>
        <end position="600"/>
    </location>
</feature>
<feature type="region of interest" description="Disordered" evidence="1">
    <location>
        <begin position="149"/>
        <end position="247"/>
    </location>
</feature>
<feature type="region of interest" description="Disordered" evidence="1">
    <location>
        <begin position="1"/>
        <end position="101"/>
    </location>
</feature>
<reference evidence="2 3" key="1">
    <citation type="journal article" date="2012" name="Science">
        <title>The Paleozoic origin of enzymatic lignin decomposition reconstructed from 31 fungal genomes.</title>
        <authorList>
            <person name="Floudas D."/>
            <person name="Binder M."/>
            <person name="Riley R."/>
            <person name="Barry K."/>
            <person name="Blanchette R.A."/>
            <person name="Henrissat B."/>
            <person name="Martinez A.T."/>
            <person name="Otillar R."/>
            <person name="Spatafora J.W."/>
            <person name="Yadav J.S."/>
            <person name="Aerts A."/>
            <person name="Benoit I."/>
            <person name="Boyd A."/>
            <person name="Carlson A."/>
            <person name="Copeland A."/>
            <person name="Coutinho P.M."/>
            <person name="de Vries R.P."/>
            <person name="Ferreira P."/>
            <person name="Findley K."/>
            <person name="Foster B."/>
            <person name="Gaskell J."/>
            <person name="Glotzer D."/>
            <person name="Gorecki P."/>
            <person name="Heitman J."/>
            <person name="Hesse C."/>
            <person name="Hori C."/>
            <person name="Igarashi K."/>
            <person name="Jurgens J.A."/>
            <person name="Kallen N."/>
            <person name="Kersten P."/>
            <person name="Kohler A."/>
            <person name="Kuees U."/>
            <person name="Kumar T.K.A."/>
            <person name="Kuo A."/>
            <person name="LaButti K."/>
            <person name="Larrondo L.F."/>
            <person name="Lindquist E."/>
            <person name="Ling A."/>
            <person name="Lombard V."/>
            <person name="Lucas S."/>
            <person name="Lundell T."/>
            <person name="Martin R."/>
            <person name="McLaughlin D.J."/>
            <person name="Morgenstern I."/>
            <person name="Morin E."/>
            <person name="Murat C."/>
            <person name="Nagy L.G."/>
            <person name="Nolan M."/>
            <person name="Ohm R.A."/>
            <person name="Patyshakuliyeva A."/>
            <person name="Rokas A."/>
            <person name="Ruiz-Duenas F.J."/>
            <person name="Sabat G."/>
            <person name="Salamov A."/>
            <person name="Samejima M."/>
            <person name="Schmutz J."/>
            <person name="Slot J.C."/>
            <person name="St John F."/>
            <person name="Stenlid J."/>
            <person name="Sun H."/>
            <person name="Sun S."/>
            <person name="Syed K."/>
            <person name="Tsang A."/>
            <person name="Wiebenga A."/>
            <person name="Young D."/>
            <person name="Pisabarro A."/>
            <person name="Eastwood D.C."/>
            <person name="Martin F."/>
            <person name="Cullen D."/>
            <person name="Grigoriev I.V."/>
            <person name="Hibbett D.S."/>
        </authorList>
    </citation>
    <scope>NUCLEOTIDE SEQUENCE [LARGE SCALE GENOMIC DNA]</scope>
    <source>
        <strain evidence="2 3">ATCC 11539</strain>
    </source>
</reference>
<dbReference type="eggNOG" id="ENOG502SQJV">
    <property type="taxonomic scope" value="Eukaryota"/>
</dbReference>
<gene>
    <name evidence="2" type="ORF">GLOTRDRAFT_120744</name>
</gene>
<feature type="region of interest" description="Disordered" evidence="1">
    <location>
        <begin position="375"/>
        <end position="405"/>
    </location>
</feature>
<organism evidence="2 3">
    <name type="scientific">Gloeophyllum trabeum (strain ATCC 11539 / FP-39264 / Madison 617)</name>
    <name type="common">Brown rot fungus</name>
    <dbReference type="NCBI Taxonomy" id="670483"/>
    <lineage>
        <taxon>Eukaryota</taxon>
        <taxon>Fungi</taxon>
        <taxon>Dikarya</taxon>
        <taxon>Basidiomycota</taxon>
        <taxon>Agaricomycotina</taxon>
        <taxon>Agaricomycetes</taxon>
        <taxon>Gloeophyllales</taxon>
        <taxon>Gloeophyllaceae</taxon>
        <taxon>Gloeophyllum</taxon>
    </lineage>
</organism>
<feature type="compositionally biased region" description="Basic and acidic residues" evidence="1">
    <location>
        <begin position="9"/>
        <end position="29"/>
    </location>
</feature>
<protein>
    <submittedName>
        <fullName evidence="2">Uncharacterized protein</fullName>
    </submittedName>
</protein>
<dbReference type="KEGG" id="gtr:GLOTRDRAFT_120744"/>
<feature type="region of interest" description="Disordered" evidence="1">
    <location>
        <begin position="312"/>
        <end position="338"/>
    </location>
</feature>
<accession>S7Q989</accession>
<dbReference type="AlphaFoldDB" id="S7Q989"/>
<evidence type="ECO:0000313" key="2">
    <source>
        <dbReference type="EMBL" id="EPQ56077.1"/>
    </source>
</evidence>
<dbReference type="OMA" id="KHIFTCN"/>
<evidence type="ECO:0000313" key="3">
    <source>
        <dbReference type="Proteomes" id="UP000030669"/>
    </source>
</evidence>
<dbReference type="Proteomes" id="UP000030669">
    <property type="component" value="Unassembled WGS sequence"/>
</dbReference>
<proteinExistence type="predicted"/>
<feature type="region of interest" description="Disordered" evidence="1">
    <location>
        <begin position="1155"/>
        <end position="1186"/>
    </location>
</feature>
<feature type="region of interest" description="Disordered" evidence="1">
    <location>
        <begin position="669"/>
        <end position="703"/>
    </location>
</feature>
<feature type="region of interest" description="Disordered" evidence="1">
    <location>
        <begin position="617"/>
        <end position="644"/>
    </location>
</feature>
<keyword evidence="3" id="KW-1185">Reference proteome</keyword>
<feature type="compositionally biased region" description="Low complexity" evidence="1">
    <location>
        <begin position="1167"/>
        <end position="1176"/>
    </location>
</feature>
<dbReference type="EMBL" id="KB469300">
    <property type="protein sequence ID" value="EPQ56077.1"/>
    <property type="molecule type" value="Genomic_DNA"/>
</dbReference>
<name>S7Q989_GLOTA</name>
<feature type="region of interest" description="Disordered" evidence="1">
    <location>
        <begin position="465"/>
        <end position="488"/>
    </location>
</feature>
<dbReference type="OrthoDB" id="2678679at2759"/>
<dbReference type="GeneID" id="19300672"/>
<evidence type="ECO:0000256" key="1">
    <source>
        <dbReference type="SAM" id="MobiDB-lite"/>
    </source>
</evidence>